<keyword evidence="5 8" id="KW-1133">Transmembrane helix</keyword>
<dbReference type="InterPro" id="IPR050291">
    <property type="entry name" value="CDF_Transporter"/>
</dbReference>
<dbReference type="EMBL" id="DRMH01000014">
    <property type="protein sequence ID" value="HFC97093.1"/>
    <property type="molecule type" value="Genomic_DNA"/>
</dbReference>
<feature type="compositionally biased region" description="Basic and acidic residues" evidence="7">
    <location>
        <begin position="297"/>
        <end position="316"/>
    </location>
</feature>
<dbReference type="Pfam" id="PF16916">
    <property type="entry name" value="ZT_dimer"/>
    <property type="match status" value="1"/>
</dbReference>
<evidence type="ECO:0000256" key="4">
    <source>
        <dbReference type="ARBA" id="ARBA00022692"/>
    </source>
</evidence>
<feature type="transmembrane region" description="Helical" evidence="8">
    <location>
        <begin position="7"/>
        <end position="28"/>
    </location>
</feature>
<dbReference type="InterPro" id="IPR027469">
    <property type="entry name" value="Cation_efflux_TMD_sf"/>
</dbReference>
<reference evidence="11" key="1">
    <citation type="journal article" date="2020" name="mSystems">
        <title>Genome- and Community-Level Interaction Insights into Carbon Utilization and Element Cycling Functions of Hydrothermarchaeota in Hydrothermal Sediment.</title>
        <authorList>
            <person name="Zhou Z."/>
            <person name="Liu Y."/>
            <person name="Xu W."/>
            <person name="Pan J."/>
            <person name="Luo Z.H."/>
            <person name="Li M."/>
        </authorList>
    </citation>
    <scope>NUCLEOTIDE SEQUENCE [LARGE SCALE GENOMIC DNA]</scope>
    <source>
        <strain evidence="11">HyVt-483</strain>
    </source>
</reference>
<comment type="similarity">
    <text evidence="2">Belongs to the cation diffusion facilitator (CDF) transporter (TC 2.A.4) family.</text>
</comment>
<dbReference type="Gene3D" id="1.20.1510.10">
    <property type="entry name" value="Cation efflux protein transmembrane domain"/>
    <property type="match status" value="1"/>
</dbReference>
<evidence type="ECO:0000256" key="8">
    <source>
        <dbReference type="SAM" id="Phobius"/>
    </source>
</evidence>
<keyword evidence="3" id="KW-0813">Transport</keyword>
<dbReference type="NCBIfam" id="TIGR01297">
    <property type="entry name" value="CDF"/>
    <property type="match status" value="1"/>
</dbReference>
<keyword evidence="4 8" id="KW-0812">Transmembrane</keyword>
<dbReference type="InterPro" id="IPR027470">
    <property type="entry name" value="Cation_efflux_CTD"/>
</dbReference>
<evidence type="ECO:0000256" key="3">
    <source>
        <dbReference type="ARBA" id="ARBA00022448"/>
    </source>
</evidence>
<keyword evidence="6 8" id="KW-0472">Membrane</keyword>
<feature type="domain" description="Cation efflux protein transmembrane" evidence="9">
    <location>
        <begin position="9"/>
        <end position="203"/>
    </location>
</feature>
<dbReference type="SUPFAM" id="SSF160240">
    <property type="entry name" value="Cation efflux protein cytoplasmic domain-like"/>
    <property type="match status" value="1"/>
</dbReference>
<evidence type="ECO:0000259" key="9">
    <source>
        <dbReference type="Pfam" id="PF01545"/>
    </source>
</evidence>
<accession>A0A7C3CS92</accession>
<protein>
    <submittedName>
        <fullName evidence="11">Cation transporter</fullName>
    </submittedName>
</protein>
<evidence type="ECO:0000256" key="7">
    <source>
        <dbReference type="SAM" id="MobiDB-lite"/>
    </source>
</evidence>
<dbReference type="FunFam" id="1.20.1510.10:FF:000006">
    <property type="entry name" value="Divalent cation efflux transporter"/>
    <property type="match status" value="1"/>
</dbReference>
<dbReference type="PANTHER" id="PTHR43840:SF15">
    <property type="entry name" value="MITOCHONDRIAL METAL TRANSPORTER 1-RELATED"/>
    <property type="match status" value="1"/>
</dbReference>
<proteinExistence type="inferred from homology"/>
<dbReference type="InterPro" id="IPR002524">
    <property type="entry name" value="Cation_efflux"/>
</dbReference>
<dbReference type="GO" id="GO:0016020">
    <property type="term" value="C:membrane"/>
    <property type="evidence" value="ECO:0007669"/>
    <property type="project" value="UniProtKB-SubCell"/>
</dbReference>
<name>A0A7C3CS92_9BACT</name>
<comment type="caution">
    <text evidence="11">The sequence shown here is derived from an EMBL/GenBank/DDBJ whole genome shotgun (WGS) entry which is preliminary data.</text>
</comment>
<dbReference type="InterPro" id="IPR036837">
    <property type="entry name" value="Cation_efflux_CTD_sf"/>
</dbReference>
<evidence type="ECO:0000256" key="5">
    <source>
        <dbReference type="ARBA" id="ARBA00022989"/>
    </source>
</evidence>
<comment type="subcellular location">
    <subcellularLocation>
        <location evidence="1">Membrane</location>
        <topology evidence="1">Multi-pass membrane protein</topology>
    </subcellularLocation>
</comment>
<feature type="region of interest" description="Disordered" evidence="7">
    <location>
        <begin position="287"/>
        <end position="316"/>
    </location>
</feature>
<dbReference type="PANTHER" id="PTHR43840">
    <property type="entry name" value="MITOCHONDRIAL METAL TRANSPORTER 1-RELATED"/>
    <property type="match status" value="1"/>
</dbReference>
<evidence type="ECO:0000256" key="1">
    <source>
        <dbReference type="ARBA" id="ARBA00004141"/>
    </source>
</evidence>
<feature type="transmembrane region" description="Helical" evidence="8">
    <location>
        <begin position="76"/>
        <end position="98"/>
    </location>
</feature>
<evidence type="ECO:0000256" key="6">
    <source>
        <dbReference type="ARBA" id="ARBA00023136"/>
    </source>
</evidence>
<dbReference type="SUPFAM" id="SSF161111">
    <property type="entry name" value="Cation efflux protein transmembrane domain-like"/>
    <property type="match status" value="1"/>
</dbReference>
<gene>
    <name evidence="11" type="ORF">ENJ40_01360</name>
</gene>
<dbReference type="Proteomes" id="UP000886043">
    <property type="component" value="Unassembled WGS sequence"/>
</dbReference>
<evidence type="ECO:0000256" key="2">
    <source>
        <dbReference type="ARBA" id="ARBA00008114"/>
    </source>
</evidence>
<dbReference type="InterPro" id="IPR058533">
    <property type="entry name" value="Cation_efflux_TM"/>
</dbReference>
<evidence type="ECO:0000259" key="10">
    <source>
        <dbReference type="Pfam" id="PF16916"/>
    </source>
</evidence>
<dbReference type="Gene3D" id="3.30.70.1350">
    <property type="entry name" value="Cation efflux protein, cytoplasmic domain"/>
    <property type="match status" value="1"/>
</dbReference>
<organism evidence="11">
    <name type="scientific">Thermosulfurimonas dismutans</name>
    <dbReference type="NCBI Taxonomy" id="999894"/>
    <lineage>
        <taxon>Bacteria</taxon>
        <taxon>Pseudomonadati</taxon>
        <taxon>Thermodesulfobacteriota</taxon>
        <taxon>Thermodesulfobacteria</taxon>
        <taxon>Thermodesulfobacteriales</taxon>
        <taxon>Thermodesulfobacteriaceae</taxon>
        <taxon>Thermosulfurimonas</taxon>
    </lineage>
</organism>
<dbReference type="GO" id="GO:0008324">
    <property type="term" value="F:monoatomic cation transmembrane transporter activity"/>
    <property type="evidence" value="ECO:0007669"/>
    <property type="project" value="InterPro"/>
</dbReference>
<sequence>MNGAYQVTLIGIGINFFLAALKIGAGWWGHSQAVFADGIHSLSDLATDFLTLFGIRYGSAPPDACHPYGHRRIETLIAVITGVILGAGALALAGKALYSLLTCSQGKLLPAWVLLPPTLSLFLKEALYRVTLKVGQRLGSPAVIANALHHRSDALSSIPAIAGPALAAWRPGLTFFDPLASLAVSFFILKAAWGIVHPGVVELCDGVSAGETETICKEVLEVPGVKGTHRIRTRKHAGHTLVDLHIQVDPELSVREGHAISERVKKTLLHRHPRIIDVVVHLEPFEEINPEASSSPDRPEGANEGETRSDRPANRN</sequence>
<evidence type="ECO:0000313" key="11">
    <source>
        <dbReference type="EMBL" id="HFC97093.1"/>
    </source>
</evidence>
<feature type="domain" description="Cation efflux protein cytoplasmic" evidence="10">
    <location>
        <begin position="211"/>
        <end position="284"/>
    </location>
</feature>
<dbReference type="Pfam" id="PF01545">
    <property type="entry name" value="Cation_efflux"/>
    <property type="match status" value="1"/>
</dbReference>
<dbReference type="AlphaFoldDB" id="A0A7C3CS92"/>